<feature type="non-terminal residue" evidence="1">
    <location>
        <position position="1"/>
    </location>
</feature>
<keyword evidence="2" id="KW-1185">Reference proteome</keyword>
<evidence type="ECO:0000313" key="2">
    <source>
        <dbReference type="Proteomes" id="UP000297245"/>
    </source>
</evidence>
<feature type="non-terminal residue" evidence="1">
    <location>
        <position position="220"/>
    </location>
</feature>
<accession>A0A4S8LV37</accession>
<dbReference type="PANTHER" id="PTHR34587">
    <property type="entry name" value="VWFA DOMAIN-CONTAINING PROTEIN"/>
    <property type="match status" value="1"/>
</dbReference>
<dbReference type="PANTHER" id="PTHR34587:SF2">
    <property type="entry name" value="G-PROTEIN COUPLED RECEPTORS FAMILY 1 PROFILE DOMAIN-CONTAINING PROTEIN"/>
    <property type="match status" value="1"/>
</dbReference>
<dbReference type="OrthoDB" id="2336871at2759"/>
<proteinExistence type="predicted"/>
<sequence length="220" mass="23043">GTAAGGGDLQSSTTLDPSVIATGFANDGNVHFTTDQSPSLTSTNNFINFCATTNLQITNGKQIAEGSCNPAPMGIMPSKDKMPSSKFVSPKNNDVLPANQAFTVQMAAKNIQLGNFVNALENYFAAPQFLNEQGFIVGHSHVTIDPVASLTDTNPTDPESAFVYFKGINTPPDANGIVSVTLDKGLPAGVYRLASINSAANHQPVLAPVAQHGSLDDMVY</sequence>
<organism evidence="1 2">
    <name type="scientific">Dendrothele bispora (strain CBS 962.96)</name>
    <dbReference type="NCBI Taxonomy" id="1314807"/>
    <lineage>
        <taxon>Eukaryota</taxon>
        <taxon>Fungi</taxon>
        <taxon>Dikarya</taxon>
        <taxon>Basidiomycota</taxon>
        <taxon>Agaricomycotina</taxon>
        <taxon>Agaricomycetes</taxon>
        <taxon>Agaricomycetidae</taxon>
        <taxon>Agaricales</taxon>
        <taxon>Agaricales incertae sedis</taxon>
        <taxon>Dendrothele</taxon>
    </lineage>
</organism>
<dbReference type="EMBL" id="ML179255">
    <property type="protein sequence ID" value="THU93211.1"/>
    <property type="molecule type" value="Genomic_DNA"/>
</dbReference>
<dbReference type="AlphaFoldDB" id="A0A4S8LV37"/>
<reference evidence="1 2" key="1">
    <citation type="journal article" date="2019" name="Nat. Ecol. Evol.">
        <title>Megaphylogeny resolves global patterns of mushroom evolution.</title>
        <authorList>
            <person name="Varga T."/>
            <person name="Krizsan K."/>
            <person name="Foldi C."/>
            <person name="Dima B."/>
            <person name="Sanchez-Garcia M."/>
            <person name="Sanchez-Ramirez S."/>
            <person name="Szollosi G.J."/>
            <person name="Szarkandi J.G."/>
            <person name="Papp V."/>
            <person name="Albert L."/>
            <person name="Andreopoulos W."/>
            <person name="Angelini C."/>
            <person name="Antonin V."/>
            <person name="Barry K.W."/>
            <person name="Bougher N.L."/>
            <person name="Buchanan P."/>
            <person name="Buyck B."/>
            <person name="Bense V."/>
            <person name="Catcheside P."/>
            <person name="Chovatia M."/>
            <person name="Cooper J."/>
            <person name="Damon W."/>
            <person name="Desjardin D."/>
            <person name="Finy P."/>
            <person name="Geml J."/>
            <person name="Haridas S."/>
            <person name="Hughes K."/>
            <person name="Justo A."/>
            <person name="Karasinski D."/>
            <person name="Kautmanova I."/>
            <person name="Kiss B."/>
            <person name="Kocsube S."/>
            <person name="Kotiranta H."/>
            <person name="LaButti K.M."/>
            <person name="Lechner B.E."/>
            <person name="Liimatainen K."/>
            <person name="Lipzen A."/>
            <person name="Lukacs Z."/>
            <person name="Mihaltcheva S."/>
            <person name="Morgado L.N."/>
            <person name="Niskanen T."/>
            <person name="Noordeloos M.E."/>
            <person name="Ohm R.A."/>
            <person name="Ortiz-Santana B."/>
            <person name="Ovrebo C."/>
            <person name="Racz N."/>
            <person name="Riley R."/>
            <person name="Savchenko A."/>
            <person name="Shiryaev A."/>
            <person name="Soop K."/>
            <person name="Spirin V."/>
            <person name="Szebenyi C."/>
            <person name="Tomsovsky M."/>
            <person name="Tulloss R.E."/>
            <person name="Uehling J."/>
            <person name="Grigoriev I.V."/>
            <person name="Vagvolgyi C."/>
            <person name="Papp T."/>
            <person name="Martin F.M."/>
            <person name="Miettinen O."/>
            <person name="Hibbett D.S."/>
            <person name="Nagy L.G."/>
        </authorList>
    </citation>
    <scope>NUCLEOTIDE SEQUENCE [LARGE SCALE GENOMIC DNA]</scope>
    <source>
        <strain evidence="1 2">CBS 962.96</strain>
    </source>
</reference>
<protein>
    <submittedName>
        <fullName evidence="1">Uncharacterized protein</fullName>
    </submittedName>
</protein>
<dbReference type="InterPro" id="IPR053216">
    <property type="entry name" value="Appressorial_penetr-assoc"/>
</dbReference>
<evidence type="ECO:0000313" key="1">
    <source>
        <dbReference type="EMBL" id="THU93211.1"/>
    </source>
</evidence>
<gene>
    <name evidence="1" type="ORF">K435DRAFT_584124</name>
</gene>
<name>A0A4S8LV37_DENBC</name>
<dbReference type="Proteomes" id="UP000297245">
    <property type="component" value="Unassembled WGS sequence"/>
</dbReference>